<dbReference type="InterPro" id="IPR027304">
    <property type="entry name" value="Trigger_fact/SurA_dom_sf"/>
</dbReference>
<sequence length="342" mass="38497">MLKKFYDKLRSVCRKIVLFSGRVWAKFIAFCGRVGDKLTLFSKTKAYAILAKVVVVLVVLLALVQFVFGIMIYGYKVENKATKFVAKVLPYPVAVVNYDFVTYTEYEKEKDYIHHFYAATQQGSIDYKSIDSQILVQLIENKIILFEALKYHVKVNKKEVDDAVDNITIQNGGTDKVVKVLSDLYGLSLNEFRDLVKTQMLRDKVNQKVIDHLTVRHILIQVASDAPADQVDAAKTKAQGFLDQIKAGSITFADAATKYSEDSASASNGGLLDPFQRGDMVKPFSDAAFSLKKGQVSDLVKTDYGWHIIKLESRTGSVDKSFTDWLDDIQKKSLVLKLFKVT</sequence>
<dbReference type="InterPro" id="IPR050245">
    <property type="entry name" value="PrsA_foldase"/>
</dbReference>
<reference evidence="5" key="1">
    <citation type="submission" date="2017-09" db="EMBL/GenBank/DDBJ databases">
        <title>Depth-based differentiation of microbial function through sediment-hosted aquifers and enrichment of novel symbionts in the deep terrestrial subsurface.</title>
        <authorList>
            <person name="Probst A.J."/>
            <person name="Ladd B."/>
            <person name="Jarett J.K."/>
            <person name="Geller-Mcgrath D.E."/>
            <person name="Sieber C.M.K."/>
            <person name="Emerson J.B."/>
            <person name="Anantharaman K."/>
            <person name="Thomas B.C."/>
            <person name="Malmstrom R."/>
            <person name="Stieglmeier M."/>
            <person name="Klingl A."/>
            <person name="Woyke T."/>
            <person name="Ryan C.M."/>
            <person name="Banfield J.F."/>
        </authorList>
    </citation>
    <scope>NUCLEOTIDE SEQUENCE [LARGE SCALE GENOMIC DNA]</scope>
</reference>
<dbReference type="PANTHER" id="PTHR47245:SF2">
    <property type="entry name" value="PEPTIDYL-PROLYL CIS-TRANS ISOMERASE HP_0175-RELATED"/>
    <property type="match status" value="1"/>
</dbReference>
<keyword evidence="2" id="KW-1133">Transmembrane helix</keyword>
<dbReference type="SUPFAM" id="SSF54534">
    <property type="entry name" value="FKBP-like"/>
    <property type="match status" value="1"/>
</dbReference>
<dbReference type="Gene3D" id="3.10.50.40">
    <property type="match status" value="1"/>
</dbReference>
<dbReference type="PROSITE" id="PS50198">
    <property type="entry name" value="PPIC_PPIASE_2"/>
    <property type="match status" value="1"/>
</dbReference>
<dbReference type="Gene3D" id="1.10.4030.10">
    <property type="entry name" value="Porin chaperone SurA, peptide-binding domain"/>
    <property type="match status" value="1"/>
</dbReference>
<protein>
    <recommendedName>
        <fullName evidence="3">PpiC domain-containing protein</fullName>
    </recommendedName>
</protein>
<dbReference type="PANTHER" id="PTHR47245">
    <property type="entry name" value="PEPTIDYLPROLYL ISOMERASE"/>
    <property type="match status" value="1"/>
</dbReference>
<evidence type="ECO:0000256" key="2">
    <source>
        <dbReference type="SAM" id="Phobius"/>
    </source>
</evidence>
<dbReference type="InterPro" id="IPR046357">
    <property type="entry name" value="PPIase_dom_sf"/>
</dbReference>
<keyword evidence="1" id="KW-0413">Isomerase</keyword>
<feature type="domain" description="PpiC" evidence="3">
    <location>
        <begin position="210"/>
        <end position="313"/>
    </location>
</feature>
<dbReference type="InterPro" id="IPR000297">
    <property type="entry name" value="PPIase_PpiC"/>
</dbReference>
<name>A0A2H0W6G6_9BACT</name>
<keyword evidence="2" id="KW-0472">Membrane</keyword>
<evidence type="ECO:0000259" key="3">
    <source>
        <dbReference type="PROSITE" id="PS50198"/>
    </source>
</evidence>
<dbReference type="Pfam" id="PF13616">
    <property type="entry name" value="Rotamase_3"/>
    <property type="match status" value="1"/>
</dbReference>
<dbReference type="Proteomes" id="UP000231382">
    <property type="component" value="Unassembled WGS sequence"/>
</dbReference>
<keyword evidence="1" id="KW-0697">Rotamase</keyword>
<evidence type="ECO:0000313" key="5">
    <source>
        <dbReference type="Proteomes" id="UP000231382"/>
    </source>
</evidence>
<dbReference type="Pfam" id="PF13624">
    <property type="entry name" value="SurA_N_3"/>
    <property type="match status" value="1"/>
</dbReference>
<keyword evidence="2" id="KW-0812">Transmembrane</keyword>
<dbReference type="AlphaFoldDB" id="A0A2H0W6G6"/>
<accession>A0A2H0W6G6</accession>
<evidence type="ECO:0000313" key="4">
    <source>
        <dbReference type="EMBL" id="PIS07669.1"/>
    </source>
</evidence>
<feature type="transmembrane region" description="Helical" evidence="2">
    <location>
        <begin position="47"/>
        <end position="73"/>
    </location>
</feature>
<gene>
    <name evidence="4" type="ORF">COT78_02205</name>
</gene>
<comment type="caution">
    <text evidence="4">The sequence shown here is derived from an EMBL/GenBank/DDBJ whole genome shotgun (WGS) entry which is preliminary data.</text>
</comment>
<evidence type="ECO:0000256" key="1">
    <source>
        <dbReference type="PROSITE-ProRule" id="PRU00278"/>
    </source>
</evidence>
<dbReference type="SUPFAM" id="SSF109998">
    <property type="entry name" value="Triger factor/SurA peptide-binding domain-like"/>
    <property type="match status" value="1"/>
</dbReference>
<dbReference type="GO" id="GO:0003755">
    <property type="term" value="F:peptidyl-prolyl cis-trans isomerase activity"/>
    <property type="evidence" value="ECO:0007669"/>
    <property type="project" value="UniProtKB-KW"/>
</dbReference>
<organism evidence="4 5">
    <name type="scientific">Candidatus Berkelbacteria bacterium CG10_big_fil_rev_8_21_14_0_10_43_13</name>
    <dbReference type="NCBI Taxonomy" id="1974514"/>
    <lineage>
        <taxon>Bacteria</taxon>
        <taxon>Candidatus Berkelbacteria</taxon>
    </lineage>
</organism>
<dbReference type="EMBL" id="PEZW01000016">
    <property type="protein sequence ID" value="PIS07669.1"/>
    <property type="molecule type" value="Genomic_DNA"/>
</dbReference>
<proteinExistence type="predicted"/>